<organism evidence="1 2">
    <name type="scientific">Clonostachys rosea f. rosea IK726</name>
    <dbReference type="NCBI Taxonomy" id="1349383"/>
    <lineage>
        <taxon>Eukaryota</taxon>
        <taxon>Fungi</taxon>
        <taxon>Dikarya</taxon>
        <taxon>Ascomycota</taxon>
        <taxon>Pezizomycotina</taxon>
        <taxon>Sordariomycetes</taxon>
        <taxon>Hypocreomycetidae</taxon>
        <taxon>Hypocreales</taxon>
        <taxon>Bionectriaceae</taxon>
        <taxon>Clonostachys</taxon>
    </lineage>
</organism>
<sequence>MSPHTYPAPILKATIVKLFHRSYSNSAIPTHQSCAPLSYYCGVDAEPLYRYRPGGFHPVALGDVLNHGRYRILHKLGWGGYSTTWAAKDQQENQYVAVKISTSESRNEREVKILRAISALPNDNPGRSNLNQMLDCFTLLGPNGTHDCLVLQLLGPSVADIVESFCKGDRLPARLAKSFAQQAFQGLHCLAHHGIAHGGMLRACYASFPPAYVPTADIHTRNLAIEIPGLNSSDEKTFLEKLGKPEIGAVKSRDGQPLPVNLPLHIIRPATFANNRILSSSPLIKIIDFGEAFSKNEPPVILHTPLPVRAPEVVFGDALDGRVDLWSAGCLLFELVTGQPPFDSIMIPADLVQQMMAFATDDLPLRWQEKWKTMEERLPIEEETYSQECYSLCQWLKEVYFDDHRQPEFTTDDIGEVGKLVSRMLKFEPSQRASAIDILASDWFK</sequence>
<evidence type="ECO:0000313" key="1">
    <source>
        <dbReference type="EMBL" id="CAG9953875.1"/>
    </source>
</evidence>
<proteinExistence type="predicted"/>
<dbReference type="EMBL" id="CADEHS020000547">
    <property type="protein sequence ID" value="CAG9953875.1"/>
    <property type="molecule type" value="Genomic_DNA"/>
</dbReference>
<reference evidence="1" key="2">
    <citation type="submission" date="2021-10" db="EMBL/GenBank/DDBJ databases">
        <authorList>
            <person name="Piombo E."/>
        </authorList>
    </citation>
    <scope>NUCLEOTIDE SEQUENCE</scope>
</reference>
<evidence type="ECO:0000313" key="2">
    <source>
        <dbReference type="Proteomes" id="UP000836387"/>
    </source>
</evidence>
<comment type="caution">
    <text evidence="1">The sequence shown here is derived from an EMBL/GenBank/DDBJ whole genome shotgun (WGS) entry which is preliminary data.</text>
</comment>
<reference evidence="1" key="1">
    <citation type="submission" date="2020-04" db="EMBL/GenBank/DDBJ databases">
        <authorList>
            <person name="Broberg M."/>
        </authorList>
    </citation>
    <scope>NUCLEOTIDE SEQUENCE</scope>
</reference>
<protein>
    <submittedName>
        <fullName evidence="1">Uncharacterized protein</fullName>
    </submittedName>
</protein>
<keyword evidence="2" id="KW-1185">Reference proteome</keyword>
<gene>
    <name evidence="1" type="ORF">CRV2_00018380</name>
</gene>
<accession>A0ACA9UKH2</accession>
<dbReference type="Proteomes" id="UP000836387">
    <property type="component" value="Unassembled WGS sequence"/>
</dbReference>
<name>A0ACA9UKH2_BIOOC</name>